<organism evidence="2 3">
    <name type="scientific">Candidatus Lachnoclostridium stercorigallinarum</name>
    <dbReference type="NCBI Taxonomy" id="2838634"/>
    <lineage>
        <taxon>Bacteria</taxon>
        <taxon>Bacillati</taxon>
        <taxon>Bacillota</taxon>
        <taxon>Clostridia</taxon>
        <taxon>Lachnospirales</taxon>
        <taxon>Lachnospiraceae</taxon>
    </lineage>
</organism>
<comment type="caution">
    <text evidence="2">The sequence shown here is derived from an EMBL/GenBank/DDBJ whole genome shotgun (WGS) entry which is preliminary data.</text>
</comment>
<reference evidence="2" key="1">
    <citation type="journal article" date="2021" name="PeerJ">
        <title>Extensive microbial diversity within the chicken gut microbiome revealed by metagenomics and culture.</title>
        <authorList>
            <person name="Gilroy R."/>
            <person name="Ravi A."/>
            <person name="Getino M."/>
            <person name="Pursley I."/>
            <person name="Horton D.L."/>
            <person name="Alikhan N.F."/>
            <person name="Baker D."/>
            <person name="Gharbi K."/>
            <person name="Hall N."/>
            <person name="Watson M."/>
            <person name="Adriaenssens E.M."/>
            <person name="Foster-Nyarko E."/>
            <person name="Jarju S."/>
            <person name="Secka A."/>
            <person name="Antonio M."/>
            <person name="Oren A."/>
            <person name="Chaudhuri R.R."/>
            <person name="La Ragione R."/>
            <person name="Hildebrand F."/>
            <person name="Pallen M.J."/>
        </authorList>
    </citation>
    <scope>NUCLEOTIDE SEQUENCE</scope>
    <source>
        <strain evidence="2">ChiBcec1-1093</strain>
    </source>
</reference>
<accession>A0A9D2GIK8</accession>
<feature type="region of interest" description="Disordered" evidence="1">
    <location>
        <begin position="80"/>
        <end position="105"/>
    </location>
</feature>
<dbReference type="InterPro" id="IPR014202">
    <property type="entry name" value="Spore_II_R"/>
</dbReference>
<dbReference type="AlphaFoldDB" id="A0A9D2GIK8"/>
<protein>
    <submittedName>
        <fullName evidence="2">Stage II sporulation protein R</fullName>
    </submittedName>
</protein>
<dbReference type="Proteomes" id="UP000824101">
    <property type="component" value="Unassembled WGS sequence"/>
</dbReference>
<gene>
    <name evidence="2" type="ORF">IAA17_11725</name>
</gene>
<evidence type="ECO:0000313" key="2">
    <source>
        <dbReference type="EMBL" id="HIZ80443.1"/>
    </source>
</evidence>
<evidence type="ECO:0000256" key="1">
    <source>
        <dbReference type="SAM" id="MobiDB-lite"/>
    </source>
</evidence>
<reference evidence="2" key="2">
    <citation type="submission" date="2021-04" db="EMBL/GenBank/DDBJ databases">
        <authorList>
            <person name="Gilroy R."/>
        </authorList>
    </citation>
    <scope>NUCLEOTIDE SEQUENCE</scope>
    <source>
        <strain evidence="2">ChiBcec1-1093</strain>
    </source>
</reference>
<evidence type="ECO:0000313" key="3">
    <source>
        <dbReference type="Proteomes" id="UP000824101"/>
    </source>
</evidence>
<sequence length="233" mass="25737">MKRNIWLVLSSICFLMAALLFSAAGRSRDEQLAAQIAPGILRFHILADSNRREDQELKLQVRSLLLDQINKGIAALEEGSSDSAEAVESGPTGLSDFSPAEPSDSGAGKAAVIRYIEENASALERSAEEFLLASGKSCPVKIEVAEDYFPTKYYGDIRLPCGVYQAARVTIGKGEGHNWWCVLYPRLCFVDESLAVMPQDSKEKLRRSLPEEACRAVLRPQPKISWKLSELFS</sequence>
<dbReference type="Pfam" id="PF09551">
    <property type="entry name" value="Spore_II_R"/>
    <property type="match status" value="2"/>
</dbReference>
<proteinExistence type="predicted"/>
<dbReference type="EMBL" id="DXBC01000190">
    <property type="protein sequence ID" value="HIZ80443.1"/>
    <property type="molecule type" value="Genomic_DNA"/>
</dbReference>
<name>A0A9D2GIK8_9FIRM</name>